<sequence length="33" mass="3628">MTQLIQLSCVTLCKSHRNIILGSESAPVRVKAM</sequence>
<proteinExistence type="predicted"/>
<reference evidence="1" key="1">
    <citation type="submission" date="2014-11" db="EMBL/GenBank/DDBJ databases">
        <authorList>
            <person name="Amaro Gonzalez C."/>
        </authorList>
    </citation>
    <scope>NUCLEOTIDE SEQUENCE</scope>
</reference>
<reference evidence="1" key="2">
    <citation type="journal article" date="2015" name="Fish Shellfish Immunol.">
        <title>Early steps in the European eel (Anguilla anguilla)-Vibrio vulnificus interaction in the gills: Role of the RtxA13 toxin.</title>
        <authorList>
            <person name="Callol A."/>
            <person name="Pajuelo D."/>
            <person name="Ebbesson L."/>
            <person name="Teles M."/>
            <person name="MacKenzie S."/>
            <person name="Amaro C."/>
        </authorList>
    </citation>
    <scope>NUCLEOTIDE SEQUENCE</scope>
</reference>
<evidence type="ECO:0000313" key="1">
    <source>
        <dbReference type="EMBL" id="JAH99205.1"/>
    </source>
</evidence>
<dbReference type="EMBL" id="GBXM01009372">
    <property type="protein sequence ID" value="JAH99205.1"/>
    <property type="molecule type" value="Transcribed_RNA"/>
</dbReference>
<accession>A0A0E9XBI6</accession>
<name>A0A0E9XBI6_ANGAN</name>
<organism evidence="1">
    <name type="scientific">Anguilla anguilla</name>
    <name type="common">European freshwater eel</name>
    <name type="synonym">Muraena anguilla</name>
    <dbReference type="NCBI Taxonomy" id="7936"/>
    <lineage>
        <taxon>Eukaryota</taxon>
        <taxon>Metazoa</taxon>
        <taxon>Chordata</taxon>
        <taxon>Craniata</taxon>
        <taxon>Vertebrata</taxon>
        <taxon>Euteleostomi</taxon>
        <taxon>Actinopterygii</taxon>
        <taxon>Neopterygii</taxon>
        <taxon>Teleostei</taxon>
        <taxon>Anguilliformes</taxon>
        <taxon>Anguillidae</taxon>
        <taxon>Anguilla</taxon>
    </lineage>
</organism>
<protein>
    <submittedName>
        <fullName evidence="1">Uncharacterized protein</fullName>
    </submittedName>
</protein>
<dbReference type="AlphaFoldDB" id="A0A0E9XBI6"/>